<organism evidence="13 14">
    <name type="scientific">Pontivivens nitratireducens</name>
    <dbReference type="NCBI Taxonomy" id="2758038"/>
    <lineage>
        <taxon>Bacteria</taxon>
        <taxon>Pseudomonadati</taxon>
        <taxon>Pseudomonadota</taxon>
        <taxon>Alphaproteobacteria</taxon>
        <taxon>Rhodobacterales</taxon>
        <taxon>Paracoccaceae</taxon>
        <taxon>Pontivivens</taxon>
    </lineage>
</organism>
<keyword evidence="7 12" id="KW-0406">Ion transport</keyword>
<evidence type="ECO:0000256" key="11">
    <source>
        <dbReference type="ARBA" id="ARBA00035585"/>
    </source>
</evidence>
<dbReference type="HAMAP" id="MF_00454">
    <property type="entry name" value="FluC"/>
    <property type="match status" value="1"/>
</dbReference>
<comment type="similarity">
    <text evidence="10 12">Belongs to the fluoride channel Fluc/FEX (TC 1.A.43) family.</text>
</comment>
<feature type="transmembrane region" description="Helical" evidence="12">
    <location>
        <begin position="61"/>
        <end position="81"/>
    </location>
</feature>
<evidence type="ECO:0000256" key="5">
    <source>
        <dbReference type="ARBA" id="ARBA00022989"/>
    </source>
</evidence>
<dbReference type="GO" id="GO:0062054">
    <property type="term" value="F:fluoride channel activity"/>
    <property type="evidence" value="ECO:0007669"/>
    <property type="project" value="UniProtKB-UniRule"/>
</dbReference>
<gene>
    <name evidence="12 13" type="primary">crcB</name>
    <name evidence="12" type="synonym">fluC</name>
    <name evidence="13" type="ORF">G8E03_04850</name>
</gene>
<sequence>MIWVVALGGAIGAALRYLAGRLAIRAGLSDFATVTLGVNVLGSFLMGVAAIWLVRRGVGNAQVSLFLTTGLLGGFTTFSTFSLDLMRLIEEGRFGLAGGYAMASVLLGVGAIFAGAAVARTIFT</sequence>
<evidence type="ECO:0000256" key="4">
    <source>
        <dbReference type="ARBA" id="ARBA00022692"/>
    </source>
</evidence>
<reference evidence="13 14" key="1">
    <citation type="submission" date="2020-03" db="EMBL/GenBank/DDBJ databases">
        <title>Complete genome sequence of Monaibacterium sp. ALG8 with diverse plasmids.</title>
        <authorList>
            <person name="Sun C."/>
        </authorList>
    </citation>
    <scope>NUCLEOTIDE SEQUENCE [LARGE SCALE GENOMIC DNA]</scope>
    <source>
        <strain evidence="13 14">ALG8</strain>
    </source>
</reference>
<evidence type="ECO:0000256" key="2">
    <source>
        <dbReference type="ARBA" id="ARBA00022475"/>
    </source>
</evidence>
<keyword evidence="14" id="KW-1185">Reference proteome</keyword>
<evidence type="ECO:0000313" key="14">
    <source>
        <dbReference type="Proteomes" id="UP000500791"/>
    </source>
</evidence>
<keyword evidence="9 12" id="KW-0407">Ion channel</keyword>
<dbReference type="EMBL" id="CP049811">
    <property type="protein sequence ID" value="QIK40151.1"/>
    <property type="molecule type" value="Genomic_DNA"/>
</dbReference>
<evidence type="ECO:0000256" key="8">
    <source>
        <dbReference type="ARBA" id="ARBA00023136"/>
    </source>
</evidence>
<dbReference type="Proteomes" id="UP000500791">
    <property type="component" value="Chromosome"/>
</dbReference>
<proteinExistence type="inferred from homology"/>
<keyword evidence="8 12" id="KW-0472">Membrane</keyword>
<name>A0A6G7VJF0_9RHOB</name>
<feature type="transmembrane region" description="Helical" evidence="12">
    <location>
        <begin position="101"/>
        <end position="123"/>
    </location>
</feature>
<evidence type="ECO:0000256" key="9">
    <source>
        <dbReference type="ARBA" id="ARBA00023303"/>
    </source>
</evidence>
<keyword evidence="2 12" id="KW-1003">Cell membrane</keyword>
<dbReference type="RefSeq" id="WP_166189268.1">
    <property type="nucleotide sequence ID" value="NZ_CP049811.1"/>
</dbReference>
<accession>A0A6G7VJF0</accession>
<dbReference type="AlphaFoldDB" id="A0A6G7VJF0"/>
<keyword evidence="3" id="KW-0997">Cell inner membrane</keyword>
<dbReference type="PANTHER" id="PTHR28259:SF1">
    <property type="entry name" value="FLUORIDE EXPORT PROTEIN 1-RELATED"/>
    <property type="match status" value="1"/>
</dbReference>
<feature type="binding site" evidence="12">
    <location>
        <position position="73"/>
    </location>
    <ligand>
        <name>Na(+)</name>
        <dbReference type="ChEBI" id="CHEBI:29101"/>
        <note>structural</note>
    </ligand>
</feature>
<dbReference type="KEGG" id="mon:G8E03_04850"/>
<feature type="transmembrane region" description="Helical" evidence="12">
    <location>
        <begin position="33"/>
        <end position="54"/>
    </location>
</feature>
<keyword evidence="12" id="KW-0813">Transport</keyword>
<dbReference type="NCBIfam" id="TIGR00494">
    <property type="entry name" value="crcB"/>
    <property type="match status" value="1"/>
</dbReference>
<keyword evidence="12" id="KW-0479">Metal-binding</keyword>
<dbReference type="Pfam" id="PF02537">
    <property type="entry name" value="CRCB"/>
    <property type="match status" value="1"/>
</dbReference>
<comment type="catalytic activity">
    <reaction evidence="11">
        <text>fluoride(in) = fluoride(out)</text>
        <dbReference type="Rhea" id="RHEA:76159"/>
        <dbReference type="ChEBI" id="CHEBI:17051"/>
    </reaction>
    <physiologicalReaction direction="left-to-right" evidence="11">
        <dbReference type="Rhea" id="RHEA:76160"/>
    </physiologicalReaction>
</comment>
<dbReference type="PANTHER" id="PTHR28259">
    <property type="entry name" value="FLUORIDE EXPORT PROTEIN 1-RELATED"/>
    <property type="match status" value="1"/>
</dbReference>
<evidence type="ECO:0000256" key="6">
    <source>
        <dbReference type="ARBA" id="ARBA00023053"/>
    </source>
</evidence>
<keyword evidence="5 12" id="KW-1133">Transmembrane helix</keyword>
<dbReference type="InterPro" id="IPR003691">
    <property type="entry name" value="FluC"/>
</dbReference>
<evidence type="ECO:0000256" key="3">
    <source>
        <dbReference type="ARBA" id="ARBA00022519"/>
    </source>
</evidence>
<evidence type="ECO:0000256" key="7">
    <source>
        <dbReference type="ARBA" id="ARBA00023065"/>
    </source>
</evidence>
<evidence type="ECO:0000256" key="12">
    <source>
        <dbReference type="HAMAP-Rule" id="MF_00454"/>
    </source>
</evidence>
<keyword evidence="4 12" id="KW-0812">Transmembrane</keyword>
<protein>
    <recommendedName>
        <fullName evidence="12">Fluoride-specific ion channel FluC</fullName>
    </recommendedName>
</protein>
<comment type="activity regulation">
    <text evidence="12">Na(+) is not transported, but it plays an essential structural role and its presence is essential for fluoride channel function.</text>
</comment>
<evidence type="ECO:0000313" key="13">
    <source>
        <dbReference type="EMBL" id="QIK40151.1"/>
    </source>
</evidence>
<keyword evidence="6 12" id="KW-0915">Sodium</keyword>
<comment type="subcellular location">
    <subcellularLocation>
        <location evidence="1 12">Cell membrane</location>
        <topology evidence="1 12">Multi-pass membrane protein</topology>
    </subcellularLocation>
</comment>
<dbReference type="GO" id="GO:0005886">
    <property type="term" value="C:plasma membrane"/>
    <property type="evidence" value="ECO:0007669"/>
    <property type="project" value="UniProtKB-SubCell"/>
</dbReference>
<evidence type="ECO:0000256" key="1">
    <source>
        <dbReference type="ARBA" id="ARBA00004651"/>
    </source>
</evidence>
<dbReference type="GO" id="GO:0140114">
    <property type="term" value="P:cellular detoxification of fluoride"/>
    <property type="evidence" value="ECO:0007669"/>
    <property type="project" value="UniProtKB-UniRule"/>
</dbReference>
<dbReference type="GO" id="GO:0046872">
    <property type="term" value="F:metal ion binding"/>
    <property type="evidence" value="ECO:0007669"/>
    <property type="project" value="UniProtKB-KW"/>
</dbReference>
<evidence type="ECO:0000256" key="10">
    <source>
        <dbReference type="ARBA" id="ARBA00035120"/>
    </source>
</evidence>
<feature type="binding site" evidence="12">
    <location>
        <position position="76"/>
    </location>
    <ligand>
        <name>Na(+)</name>
        <dbReference type="ChEBI" id="CHEBI:29101"/>
        <note>structural</note>
    </ligand>
</feature>
<comment type="function">
    <text evidence="12">Fluoride-specific ion channel. Important for reducing fluoride concentration in the cell, thus reducing its toxicity.</text>
</comment>